<sequence>MADDHRYDWLDNEAVERLLRGEPVDTCRNNTEADGQARADADRLAAALGALAETAPLPDGPLPGEDDAVAAFRAARAGTAARGAAGAPAAHGVRGAGARLGRVVDRPSRLRRPLRAGMVAVLAGCAFGGVAVAAGAGVLPFVPNTAEPRPATSVSAAENGGPDGGVEPELSGRPATPSAGTTGGTRRTGPDGRPDGEREGGSPSPSRGGGHGTAEEPDPDRAPGTTGPTTPDRERGRWLRTVCRQYLAGDLPEIDPDKLRRLERAAGGPAAVRRYCEQVIHKGRPGDGAGQGGSDGDDSGGRGGDGDGGDHDHGGDKPGGEDGGGEDGDRGTGPPVPAAPASSADPHPDGASAARLRHAGHARPRCRGRPGDRRGPGGVRRTERLRRPAVRRTVRPVVRERAGRGPLTPPVAGAAVRGEVRIRGAAPGLRAVPRPAPARDMSVPGPVACDRGPGLRGGPLRPGSGAGPARCASGPVRVRTGTHSAGSASAPARTRFRTEAVRPRPTGDVPAPQARPAPIRPGA</sequence>
<evidence type="ECO:0000256" key="2">
    <source>
        <dbReference type="SAM" id="Phobius"/>
    </source>
</evidence>
<feature type="compositionally biased region" description="Low complexity" evidence="1">
    <location>
        <begin position="172"/>
        <end position="187"/>
    </location>
</feature>
<dbReference type="RefSeq" id="WP_197989930.1">
    <property type="nucleotide sequence ID" value="NZ_JACYXC010000001.1"/>
</dbReference>
<keyword evidence="2" id="KW-0812">Transmembrane</keyword>
<feature type="compositionally biased region" description="Low complexity" evidence="1">
    <location>
        <begin position="339"/>
        <end position="354"/>
    </location>
</feature>
<evidence type="ECO:0000313" key="4">
    <source>
        <dbReference type="Proteomes" id="UP000807371"/>
    </source>
</evidence>
<organism evidence="3 4">
    <name type="scientific">Streptomyces pactum</name>
    <dbReference type="NCBI Taxonomy" id="68249"/>
    <lineage>
        <taxon>Bacteria</taxon>
        <taxon>Bacillati</taxon>
        <taxon>Actinomycetota</taxon>
        <taxon>Actinomycetes</taxon>
        <taxon>Kitasatosporales</taxon>
        <taxon>Streptomycetaceae</taxon>
        <taxon>Streptomyces</taxon>
    </lineage>
</organism>
<feature type="compositionally biased region" description="Low complexity" evidence="1">
    <location>
        <begin position="458"/>
        <end position="470"/>
    </location>
</feature>
<comment type="caution">
    <text evidence="3">The sequence shown here is derived from an EMBL/GenBank/DDBJ whole genome shotgun (WGS) entry which is preliminary data.</text>
</comment>
<feature type="compositionally biased region" description="Pro residues" evidence="1">
    <location>
        <begin position="513"/>
        <end position="523"/>
    </location>
</feature>
<feature type="region of interest" description="Disordered" evidence="1">
    <location>
        <begin position="149"/>
        <end position="238"/>
    </location>
</feature>
<dbReference type="Proteomes" id="UP000807371">
    <property type="component" value="Unassembled WGS sequence"/>
</dbReference>
<feature type="compositionally biased region" description="Basic and acidic residues" evidence="1">
    <location>
        <begin position="369"/>
        <end position="386"/>
    </location>
</feature>
<feature type="transmembrane region" description="Helical" evidence="2">
    <location>
        <begin position="116"/>
        <end position="142"/>
    </location>
</feature>
<keyword evidence="2" id="KW-0472">Membrane</keyword>
<dbReference type="EMBL" id="JACYXC010000001">
    <property type="protein sequence ID" value="MBH5336529.1"/>
    <property type="molecule type" value="Genomic_DNA"/>
</dbReference>
<feature type="compositionally biased region" description="Basic residues" evidence="1">
    <location>
        <begin position="355"/>
        <end position="368"/>
    </location>
</feature>
<evidence type="ECO:0000313" key="3">
    <source>
        <dbReference type="EMBL" id="MBH5336529.1"/>
    </source>
</evidence>
<feature type="compositionally biased region" description="Basic and acidic residues" evidence="1">
    <location>
        <begin position="304"/>
        <end position="320"/>
    </location>
</feature>
<name>A0ABS0NN82_9ACTN</name>
<feature type="compositionally biased region" description="Basic and acidic residues" evidence="1">
    <location>
        <begin position="188"/>
        <end position="200"/>
    </location>
</feature>
<accession>A0ABS0NN82</accession>
<reference evidence="3 4" key="1">
    <citation type="submission" date="2020-09" db="EMBL/GenBank/DDBJ databases">
        <title>Biosynthesis of the nuclear factor of activated T cells inhibitor NFAT-133 and its congeners in Streptomyces pactum.</title>
        <authorList>
            <person name="Zhou W."/>
            <person name="Posri P."/>
            <person name="Abugrain M.E."/>
            <person name="Weisberg A.J."/>
            <person name="Chang J.H."/>
            <person name="Mahmud T."/>
        </authorList>
    </citation>
    <scope>NUCLEOTIDE SEQUENCE [LARGE SCALE GENOMIC DNA]</scope>
    <source>
        <strain evidence="3 4">ATCC 27456</strain>
    </source>
</reference>
<evidence type="ECO:0008006" key="5">
    <source>
        <dbReference type="Google" id="ProtNLM"/>
    </source>
</evidence>
<gene>
    <name evidence="3" type="ORF">IHE55_17820</name>
</gene>
<feature type="region of interest" description="Disordered" evidence="1">
    <location>
        <begin position="276"/>
        <end position="412"/>
    </location>
</feature>
<keyword evidence="4" id="KW-1185">Reference proteome</keyword>
<protein>
    <recommendedName>
        <fullName evidence="5">Extensin</fullName>
    </recommendedName>
</protein>
<proteinExistence type="predicted"/>
<evidence type="ECO:0000256" key="1">
    <source>
        <dbReference type="SAM" id="MobiDB-lite"/>
    </source>
</evidence>
<feature type="region of interest" description="Disordered" evidence="1">
    <location>
        <begin position="430"/>
        <end position="523"/>
    </location>
</feature>
<keyword evidence="2" id="KW-1133">Transmembrane helix</keyword>